<keyword evidence="7" id="KW-0010">Activator</keyword>
<keyword evidence="4" id="KW-0862">Zinc</keyword>
<evidence type="ECO:0000256" key="6">
    <source>
        <dbReference type="ARBA" id="ARBA00023125"/>
    </source>
</evidence>
<dbReference type="GO" id="GO:0043565">
    <property type="term" value="F:sequence-specific DNA binding"/>
    <property type="evidence" value="ECO:0007669"/>
    <property type="project" value="InterPro"/>
</dbReference>
<evidence type="ECO:0000256" key="1">
    <source>
        <dbReference type="ARBA" id="ARBA00005694"/>
    </source>
</evidence>
<dbReference type="Proteomes" id="UP000737018">
    <property type="component" value="Unassembled WGS sequence"/>
</dbReference>
<evidence type="ECO:0000256" key="11">
    <source>
        <dbReference type="SAM" id="MobiDB-lite"/>
    </source>
</evidence>
<dbReference type="PANTHER" id="PTHR45658">
    <property type="entry name" value="GATA TRANSCRIPTION FACTOR"/>
    <property type="match status" value="1"/>
</dbReference>
<keyword evidence="6" id="KW-0238">DNA-binding</keyword>
<feature type="compositionally biased region" description="Low complexity" evidence="11">
    <location>
        <begin position="159"/>
        <end position="182"/>
    </location>
</feature>
<dbReference type="SMART" id="SM00401">
    <property type="entry name" value="ZnF_GATA"/>
    <property type="match status" value="1"/>
</dbReference>
<dbReference type="AlphaFoldDB" id="A0A8J4VMS7"/>
<comment type="similarity">
    <text evidence="1">Belongs to the type IV zinc-finger family. Class A subfamily.</text>
</comment>
<dbReference type="PROSITE" id="PS51257">
    <property type="entry name" value="PROKAR_LIPOPROTEIN"/>
    <property type="match status" value="1"/>
</dbReference>
<keyword evidence="14" id="KW-1185">Reference proteome</keyword>
<dbReference type="GO" id="GO:0006355">
    <property type="term" value="P:regulation of DNA-templated transcription"/>
    <property type="evidence" value="ECO:0007669"/>
    <property type="project" value="InterPro"/>
</dbReference>
<accession>A0A8J4VMS7</accession>
<feature type="compositionally biased region" description="Acidic residues" evidence="11">
    <location>
        <begin position="145"/>
        <end position="155"/>
    </location>
</feature>
<dbReference type="EMBL" id="JRKL02001633">
    <property type="protein sequence ID" value="KAF3962937.1"/>
    <property type="molecule type" value="Genomic_DNA"/>
</dbReference>
<dbReference type="OrthoDB" id="2162994at2759"/>
<evidence type="ECO:0000256" key="7">
    <source>
        <dbReference type="ARBA" id="ARBA00023159"/>
    </source>
</evidence>
<dbReference type="InterPro" id="IPR013088">
    <property type="entry name" value="Znf_NHR/GATA"/>
</dbReference>
<evidence type="ECO:0000256" key="4">
    <source>
        <dbReference type="ARBA" id="ARBA00022833"/>
    </source>
</evidence>
<feature type="domain" description="GATA-type" evidence="12">
    <location>
        <begin position="362"/>
        <end position="398"/>
    </location>
</feature>
<evidence type="ECO:0000256" key="5">
    <source>
        <dbReference type="ARBA" id="ARBA00023015"/>
    </source>
</evidence>
<keyword evidence="8" id="KW-0804">Transcription</keyword>
<organism evidence="13 14">
    <name type="scientific">Castanea mollissima</name>
    <name type="common">Chinese chestnut</name>
    <dbReference type="NCBI Taxonomy" id="60419"/>
    <lineage>
        <taxon>Eukaryota</taxon>
        <taxon>Viridiplantae</taxon>
        <taxon>Streptophyta</taxon>
        <taxon>Embryophyta</taxon>
        <taxon>Tracheophyta</taxon>
        <taxon>Spermatophyta</taxon>
        <taxon>Magnoliopsida</taxon>
        <taxon>eudicotyledons</taxon>
        <taxon>Gunneridae</taxon>
        <taxon>Pentapetalae</taxon>
        <taxon>rosids</taxon>
        <taxon>fabids</taxon>
        <taxon>Fagales</taxon>
        <taxon>Fagaceae</taxon>
        <taxon>Castanea</taxon>
    </lineage>
</organism>
<keyword evidence="5" id="KW-0805">Transcription regulation</keyword>
<dbReference type="PANTHER" id="PTHR45658:SF41">
    <property type="entry name" value="GATA TRANSCRIPTION FACTOR 3"/>
    <property type="match status" value="1"/>
</dbReference>
<comment type="caution">
    <text evidence="13">The sequence shown here is derived from an EMBL/GenBank/DDBJ whole genome shotgun (WGS) entry which is preliminary data.</text>
</comment>
<dbReference type="PROSITE" id="PS00344">
    <property type="entry name" value="GATA_ZN_FINGER_1"/>
    <property type="match status" value="1"/>
</dbReference>
<sequence length="450" mass="50334">MIRRRSGNEMEILVQIWACVGLSCFNPVVVAQIGRRFSEIQRRFSEDWARSGEDLEIYDEDSAKIGVSILSSSSSSSSSSLSEMEYCVDVRALKSSLRREILPMKPTTQVFEDFRASIGVASDDFPVDDLLDLSNAEFEDGYFVENEEEEEEEEKDFLSVSSSQDDENSNSNSNSNSYNFSGTSESEFTLASGLAVPDDDLAGLEWVSHFVDDSISEFSLFYPVGKQKTEANAMDRSEPESRPVLDRASCLPLEVPFPSKARSKRSRTSNRVWSLPSSRFWDSNPSSPREEDQAVLLDHKTLNFYDTSSLSSSGSCSSGLSSSPRFFSGLPSSPSVFTMFNFVEPAKKKQKKKPAVQTGSGTQFQRRCSHCQVQKTPQWRTGPLGAKTLCNACGVRYKSGRLFPEYRPACSPTFSGEIHSNSHRKVLEMRKRKEVVPEPESRLNQMVSSF</sequence>
<keyword evidence="9" id="KW-0539">Nucleus</keyword>
<dbReference type="FunFam" id="3.30.50.10:FF:000018">
    <property type="entry name" value="GATA transcription factor"/>
    <property type="match status" value="1"/>
</dbReference>
<dbReference type="Pfam" id="PF00320">
    <property type="entry name" value="GATA"/>
    <property type="match status" value="1"/>
</dbReference>
<gene>
    <name evidence="13" type="ORF">CMV_012613</name>
</gene>
<keyword evidence="2" id="KW-0479">Metal-binding</keyword>
<dbReference type="GO" id="GO:0008270">
    <property type="term" value="F:zinc ion binding"/>
    <property type="evidence" value="ECO:0007669"/>
    <property type="project" value="UniProtKB-KW"/>
</dbReference>
<evidence type="ECO:0000256" key="3">
    <source>
        <dbReference type="ARBA" id="ARBA00022771"/>
    </source>
</evidence>
<keyword evidence="3 10" id="KW-0863">Zinc-finger</keyword>
<evidence type="ECO:0000313" key="14">
    <source>
        <dbReference type="Proteomes" id="UP000737018"/>
    </source>
</evidence>
<evidence type="ECO:0000259" key="12">
    <source>
        <dbReference type="PROSITE" id="PS50114"/>
    </source>
</evidence>
<dbReference type="SUPFAM" id="SSF57716">
    <property type="entry name" value="Glucocorticoid receptor-like (DNA-binding domain)"/>
    <property type="match status" value="1"/>
</dbReference>
<dbReference type="PROSITE" id="PS50114">
    <property type="entry name" value="GATA_ZN_FINGER_2"/>
    <property type="match status" value="1"/>
</dbReference>
<name>A0A8J4VMS7_9ROSI</name>
<evidence type="ECO:0000256" key="8">
    <source>
        <dbReference type="ARBA" id="ARBA00023163"/>
    </source>
</evidence>
<dbReference type="Gene3D" id="3.30.50.10">
    <property type="entry name" value="Erythroid Transcription Factor GATA-1, subunit A"/>
    <property type="match status" value="1"/>
</dbReference>
<evidence type="ECO:0000256" key="10">
    <source>
        <dbReference type="PROSITE-ProRule" id="PRU00094"/>
    </source>
</evidence>
<protein>
    <recommendedName>
        <fullName evidence="12">GATA-type domain-containing protein</fullName>
    </recommendedName>
</protein>
<dbReference type="InterPro" id="IPR051140">
    <property type="entry name" value="GATA_TF"/>
</dbReference>
<dbReference type="InterPro" id="IPR000679">
    <property type="entry name" value="Znf_GATA"/>
</dbReference>
<dbReference type="GO" id="GO:0030154">
    <property type="term" value="P:cell differentiation"/>
    <property type="evidence" value="ECO:0007669"/>
    <property type="project" value="TreeGrafter"/>
</dbReference>
<reference evidence="13" key="1">
    <citation type="submission" date="2020-03" db="EMBL/GenBank/DDBJ databases">
        <title>Castanea mollissima Vanexum genome sequencing.</title>
        <authorList>
            <person name="Staton M."/>
        </authorList>
    </citation>
    <scope>NUCLEOTIDE SEQUENCE</scope>
    <source>
        <tissue evidence="13">Leaf</tissue>
    </source>
</reference>
<dbReference type="GO" id="GO:0005634">
    <property type="term" value="C:nucleus"/>
    <property type="evidence" value="ECO:0007669"/>
    <property type="project" value="TreeGrafter"/>
</dbReference>
<evidence type="ECO:0000256" key="9">
    <source>
        <dbReference type="ARBA" id="ARBA00023242"/>
    </source>
</evidence>
<evidence type="ECO:0000256" key="2">
    <source>
        <dbReference type="ARBA" id="ARBA00022723"/>
    </source>
</evidence>
<feature type="region of interest" description="Disordered" evidence="11">
    <location>
        <begin position="145"/>
        <end position="182"/>
    </location>
</feature>
<dbReference type="CDD" id="cd00202">
    <property type="entry name" value="ZnF_GATA"/>
    <property type="match status" value="1"/>
</dbReference>
<proteinExistence type="inferred from homology"/>
<evidence type="ECO:0000313" key="13">
    <source>
        <dbReference type="EMBL" id="KAF3962937.1"/>
    </source>
</evidence>